<evidence type="ECO:0000256" key="7">
    <source>
        <dbReference type="ARBA" id="ARBA00022723"/>
    </source>
</evidence>
<keyword evidence="9" id="KW-0862">Zinc</keyword>
<protein>
    <recommendedName>
        <fullName evidence="5">Presequence protease, mitochondrial</fullName>
    </recommendedName>
</protein>
<dbReference type="PANTHER" id="PTHR43016">
    <property type="entry name" value="PRESEQUENCE PROTEASE"/>
    <property type="match status" value="1"/>
</dbReference>
<dbReference type="InterPro" id="IPR055130">
    <property type="entry name" value="PreP_C"/>
</dbReference>
<dbReference type="InterPro" id="IPR013578">
    <property type="entry name" value="Peptidase_M16C_assoc"/>
</dbReference>
<dbReference type="SMART" id="SM01264">
    <property type="entry name" value="M16C_associated"/>
    <property type="match status" value="1"/>
</dbReference>
<evidence type="ECO:0000259" key="14">
    <source>
        <dbReference type="SMART" id="SM01264"/>
    </source>
</evidence>
<evidence type="ECO:0000256" key="13">
    <source>
        <dbReference type="ARBA" id="ARBA00023157"/>
    </source>
</evidence>
<dbReference type="FunFam" id="3.30.830.10:FF:000013">
    <property type="entry name" value="Mitochondrial presequence protease"/>
    <property type="match status" value="1"/>
</dbReference>
<comment type="subunit">
    <text evidence="4">Monomer and homodimer; homodimerization is induced by binding of the substrate.</text>
</comment>
<dbReference type="InterPro" id="IPR007863">
    <property type="entry name" value="Peptidase_M16_C"/>
</dbReference>
<dbReference type="EMBL" id="JBAMIC010000002">
    <property type="protein sequence ID" value="KAK7112413.1"/>
    <property type="molecule type" value="Genomic_DNA"/>
</dbReference>
<keyword evidence="6" id="KW-0645">Protease</keyword>
<evidence type="ECO:0000256" key="8">
    <source>
        <dbReference type="ARBA" id="ARBA00022801"/>
    </source>
</evidence>
<dbReference type="InterPro" id="IPR011249">
    <property type="entry name" value="Metalloenz_LuxS/M16"/>
</dbReference>
<gene>
    <name evidence="15" type="ORF">V1264_011876</name>
</gene>
<evidence type="ECO:0000256" key="3">
    <source>
        <dbReference type="ARBA" id="ARBA00007575"/>
    </source>
</evidence>
<dbReference type="GO" id="GO:0004222">
    <property type="term" value="F:metalloendopeptidase activity"/>
    <property type="evidence" value="ECO:0007669"/>
    <property type="project" value="TreeGrafter"/>
</dbReference>
<evidence type="ECO:0000256" key="5">
    <source>
        <dbReference type="ARBA" id="ARBA00020167"/>
    </source>
</evidence>
<dbReference type="PANTHER" id="PTHR43016:SF13">
    <property type="entry name" value="PRESEQUENCE PROTEASE, MITOCHONDRIAL"/>
    <property type="match status" value="1"/>
</dbReference>
<keyword evidence="13" id="KW-1015">Disulfide bond</keyword>
<feature type="domain" description="Peptidase M16C associated" evidence="14">
    <location>
        <begin position="506"/>
        <end position="753"/>
    </location>
</feature>
<dbReference type="SUPFAM" id="SSF63411">
    <property type="entry name" value="LuxS/MPP-like metallohydrolase"/>
    <property type="match status" value="4"/>
</dbReference>
<dbReference type="Gene3D" id="3.30.830.10">
    <property type="entry name" value="Metalloenzyme, LuxS/M16 peptidase-like"/>
    <property type="match status" value="4"/>
</dbReference>
<evidence type="ECO:0000256" key="2">
    <source>
        <dbReference type="ARBA" id="ARBA00004305"/>
    </source>
</evidence>
<keyword evidence="11" id="KW-0482">Metalloprotease</keyword>
<keyword evidence="7" id="KW-0479">Metal-binding</keyword>
<dbReference type="FunFam" id="3.30.830.10:FF:000020">
    <property type="entry name" value="Mitochondrial presequence protease"/>
    <property type="match status" value="1"/>
</dbReference>
<dbReference type="GO" id="GO:0005759">
    <property type="term" value="C:mitochondrial matrix"/>
    <property type="evidence" value="ECO:0007669"/>
    <property type="project" value="UniProtKB-SubCell"/>
</dbReference>
<evidence type="ECO:0000256" key="1">
    <source>
        <dbReference type="ARBA" id="ARBA00001947"/>
    </source>
</evidence>
<dbReference type="FunFam" id="3.30.830.10:FF:000009">
    <property type="entry name" value="Presequence protease, mitochondrial"/>
    <property type="match status" value="1"/>
</dbReference>
<dbReference type="FunFam" id="3.30.830.10:FF:000011">
    <property type="entry name" value="Presequence protease, mitochondrial"/>
    <property type="match status" value="1"/>
</dbReference>
<dbReference type="GO" id="GO:0016485">
    <property type="term" value="P:protein processing"/>
    <property type="evidence" value="ECO:0007669"/>
    <property type="project" value="TreeGrafter"/>
</dbReference>
<dbReference type="AlphaFoldDB" id="A0AAN9GKS0"/>
<comment type="subcellular location">
    <subcellularLocation>
        <location evidence="2">Mitochondrion matrix</location>
    </subcellularLocation>
</comment>
<organism evidence="15 16">
    <name type="scientific">Littorina saxatilis</name>
    <dbReference type="NCBI Taxonomy" id="31220"/>
    <lineage>
        <taxon>Eukaryota</taxon>
        <taxon>Metazoa</taxon>
        <taxon>Spiralia</taxon>
        <taxon>Lophotrochozoa</taxon>
        <taxon>Mollusca</taxon>
        <taxon>Gastropoda</taxon>
        <taxon>Caenogastropoda</taxon>
        <taxon>Littorinimorpha</taxon>
        <taxon>Littorinoidea</taxon>
        <taxon>Littorinidae</taxon>
        <taxon>Littorina</taxon>
    </lineage>
</organism>
<comment type="similarity">
    <text evidence="3">Belongs to the peptidase M16 family. PreP subfamily.</text>
</comment>
<dbReference type="GO" id="GO:0046872">
    <property type="term" value="F:metal ion binding"/>
    <property type="evidence" value="ECO:0007669"/>
    <property type="project" value="UniProtKB-KW"/>
</dbReference>
<comment type="cofactor">
    <cofactor evidence="1">
        <name>Zn(2+)</name>
        <dbReference type="ChEBI" id="CHEBI:29105"/>
    </cofactor>
</comment>
<sequence>MRFLKYGQNVLQRCQQLSQRPNSHFVPIVRCSSSKARDAARALKPGDTINGYTVQKVTEVPEFFMTTVMLQHDKTGAQHMHAAREDDNNAFSVMFRTTPMDSTGVPHILEHTVLCGSQQFPVRDPFFKMLSRSLATFMNAMTAYDWTMYPFSTQNPQDFQNLLSVYLDAAFKPLIRELDFCQEGWRLEHIDPKNPETPLTFKGVVYNEMKGVYSSSQNLFSTAALNKLMPSHTYGVNYGGDPKHIPDLTWEQLKAFHASHYHPSNAKFFTYGNFPVDNHLDYIGKYLQGFERSSVDTTVPNEPRWSAPQQHSIKCPPDPMAPDQSKQTTVAVSFLLSDITDTYEKFVQQIACSLLTDGETAPFYNSLLAANIGSDYAPITGYQGNTKEASYAVGLQGIKESDVEKVTQIIDQTLEQVIQEGFDPTRIEAVLHSIELGQKHQTSNFGFHLAIGVSSPWNHDGDPVEMIKVNEMVERFRKDLAANPRFLQDRVQQNLKNNPHRLTLTMSPDAEYLAKQEAEEKERLGKKVAVLTDQDRKKIRDRGLKLLQKQMEQEDLSILPSLKVADIDKKVKKEIVEKSTLSGVPVQYSKQPTNGVTYFRMVASLPDLPDDVLPLVPLFCSVITSIGAGGHDYRWMSQQQELYTGGMSASTQVTSHHTQENHIQKGVTFSSYCLERNLNKLLELWTLVFNSPDFSDKDRLTTLIRMGASDLAASVPHSGHGYAMAHAAATLTPAAALTELFGGMTQVSLMKKIAEMPDLSQVVQQLQKIASAVLNKNNIRVAVNATPEAMPDTLKQVEAFVNALPGQPESKPVYEPGRAPKGEGACTQFELPFSVNYVGQSVPTVPYTHPDRPVLTVLGTLLSRMFLHREIREKGGAYGSGATGGDGVFTFFSYRDPQSTQTLKVFEDSVQWAVGNSFTDEELEQAKISVFQAIDKPVTPGSQGMRLFMDDLGDDLRQAYRDSLFAVSRDDIVRVAKTYLQDSSRPKGTCCLGPANPAFQGDSQWSVVKEQ</sequence>
<dbReference type="Pfam" id="PF05193">
    <property type="entry name" value="Peptidase_M16_C"/>
    <property type="match status" value="1"/>
</dbReference>
<keyword evidence="8" id="KW-0378">Hydrolase</keyword>
<evidence type="ECO:0000256" key="4">
    <source>
        <dbReference type="ARBA" id="ARBA00011853"/>
    </source>
</evidence>
<keyword evidence="16" id="KW-1185">Reference proteome</keyword>
<keyword evidence="12" id="KW-0496">Mitochondrion</keyword>
<evidence type="ECO:0000256" key="9">
    <source>
        <dbReference type="ARBA" id="ARBA00022833"/>
    </source>
</evidence>
<dbReference type="Pfam" id="PF22516">
    <property type="entry name" value="PreP_C"/>
    <property type="match status" value="1"/>
</dbReference>
<proteinExistence type="inferred from homology"/>
<evidence type="ECO:0000256" key="12">
    <source>
        <dbReference type="ARBA" id="ARBA00023128"/>
    </source>
</evidence>
<name>A0AAN9GKS0_9CAEN</name>
<evidence type="ECO:0000256" key="11">
    <source>
        <dbReference type="ARBA" id="ARBA00023049"/>
    </source>
</evidence>
<dbReference type="Pfam" id="PF08367">
    <property type="entry name" value="M16C_assoc"/>
    <property type="match status" value="1"/>
</dbReference>
<keyword evidence="10" id="KW-0809">Transit peptide</keyword>
<comment type="caution">
    <text evidence="15">The sequence shown here is derived from an EMBL/GenBank/DDBJ whole genome shotgun (WGS) entry which is preliminary data.</text>
</comment>
<reference evidence="15 16" key="1">
    <citation type="submission" date="2024-02" db="EMBL/GenBank/DDBJ databases">
        <title>Chromosome-scale genome assembly of the rough periwinkle Littorina saxatilis.</title>
        <authorList>
            <person name="De Jode A."/>
            <person name="Faria R."/>
            <person name="Formenti G."/>
            <person name="Sims Y."/>
            <person name="Smith T.P."/>
            <person name="Tracey A."/>
            <person name="Wood J.M.D."/>
            <person name="Zagrodzka Z.B."/>
            <person name="Johannesson K."/>
            <person name="Butlin R.K."/>
            <person name="Leder E.H."/>
        </authorList>
    </citation>
    <scope>NUCLEOTIDE SEQUENCE [LARGE SCALE GENOMIC DNA]</scope>
    <source>
        <strain evidence="15">Snail1</strain>
        <tissue evidence="15">Muscle</tissue>
    </source>
</reference>
<evidence type="ECO:0000256" key="10">
    <source>
        <dbReference type="ARBA" id="ARBA00022946"/>
    </source>
</evidence>
<evidence type="ECO:0000313" key="16">
    <source>
        <dbReference type="Proteomes" id="UP001374579"/>
    </source>
</evidence>
<accession>A0AAN9GKS0</accession>
<evidence type="ECO:0000256" key="6">
    <source>
        <dbReference type="ARBA" id="ARBA00022670"/>
    </source>
</evidence>
<evidence type="ECO:0000313" key="15">
    <source>
        <dbReference type="EMBL" id="KAK7112413.1"/>
    </source>
</evidence>
<dbReference type="Proteomes" id="UP001374579">
    <property type="component" value="Unassembled WGS sequence"/>
</dbReference>